<keyword evidence="2" id="KW-1185">Reference proteome</keyword>
<proteinExistence type="predicted"/>
<dbReference type="Proteomes" id="UP000562984">
    <property type="component" value="Unassembled WGS sequence"/>
</dbReference>
<dbReference type="EMBL" id="JABEND010000009">
    <property type="protein sequence ID" value="NNG36915.1"/>
    <property type="molecule type" value="Genomic_DNA"/>
</dbReference>
<name>A0A849A8Q7_9ACTN</name>
<protein>
    <submittedName>
        <fullName evidence="1">Uncharacterized protein</fullName>
    </submittedName>
</protein>
<accession>A0A849A8Q7</accession>
<comment type="caution">
    <text evidence="1">The sequence shown here is derived from an EMBL/GenBank/DDBJ whole genome shotgun (WGS) entry which is preliminary data.</text>
</comment>
<sequence>MTRDETETYAQQTLEAVAPPADWYRAEDGFGDDVIWARRPGGNHDDVIATSYDTSLALWEWLERVVPEGEPC</sequence>
<gene>
    <name evidence="1" type="ORF">HKD39_14585</name>
</gene>
<reference evidence="1 2" key="1">
    <citation type="submission" date="2020-05" db="EMBL/GenBank/DDBJ databases">
        <title>Nakamurella sp. DB0629 isolated from air conditioner.</title>
        <authorList>
            <person name="Kim D.H."/>
            <person name="Kim D.-U."/>
        </authorList>
    </citation>
    <scope>NUCLEOTIDE SEQUENCE [LARGE SCALE GENOMIC DNA]</scope>
    <source>
        <strain evidence="1 2">DB0629</strain>
    </source>
</reference>
<evidence type="ECO:0000313" key="2">
    <source>
        <dbReference type="Proteomes" id="UP000562984"/>
    </source>
</evidence>
<organism evidence="1 2">
    <name type="scientific">Nakamurella aerolata</name>
    <dbReference type="NCBI Taxonomy" id="1656892"/>
    <lineage>
        <taxon>Bacteria</taxon>
        <taxon>Bacillati</taxon>
        <taxon>Actinomycetota</taxon>
        <taxon>Actinomycetes</taxon>
        <taxon>Nakamurellales</taxon>
        <taxon>Nakamurellaceae</taxon>
        <taxon>Nakamurella</taxon>
    </lineage>
</organism>
<evidence type="ECO:0000313" key="1">
    <source>
        <dbReference type="EMBL" id="NNG36915.1"/>
    </source>
</evidence>
<dbReference type="AlphaFoldDB" id="A0A849A8Q7"/>
<dbReference type="RefSeq" id="WP_171200622.1">
    <property type="nucleotide sequence ID" value="NZ_JABEND010000009.1"/>
</dbReference>